<proteinExistence type="predicted"/>
<evidence type="ECO:0000313" key="2">
    <source>
        <dbReference type="Proteomes" id="UP000659496"/>
    </source>
</evidence>
<dbReference type="EMBL" id="JACSQY010000001">
    <property type="protein sequence ID" value="MBD7907317.1"/>
    <property type="molecule type" value="Genomic_DNA"/>
</dbReference>
<dbReference type="RefSeq" id="WP_191688464.1">
    <property type="nucleotide sequence ID" value="NZ_JACSQY010000001.1"/>
</dbReference>
<sequence>MVNPDSLDFFDIEEGGQAAKIDIIGSFITIIGESISTYAAVLAIEEEKNKRNNPPNNDVLVTELKEMKAQIQYLTGEIQSLKKNQNRDSPWRL</sequence>
<protein>
    <submittedName>
        <fullName evidence="1">Uncharacterized protein</fullName>
    </submittedName>
</protein>
<accession>A0ABR8PGM4</accession>
<keyword evidence="2" id="KW-1185">Reference proteome</keyword>
<organism evidence="1 2">
    <name type="scientific">Sporosarcina gallistercoris</name>
    <dbReference type="NCBI Taxonomy" id="2762245"/>
    <lineage>
        <taxon>Bacteria</taxon>
        <taxon>Bacillati</taxon>
        <taxon>Bacillota</taxon>
        <taxon>Bacilli</taxon>
        <taxon>Bacillales</taxon>
        <taxon>Caryophanaceae</taxon>
        <taxon>Sporosarcina</taxon>
    </lineage>
</organism>
<gene>
    <name evidence="1" type="ORF">H9659_03060</name>
</gene>
<dbReference type="Proteomes" id="UP000659496">
    <property type="component" value="Unassembled WGS sequence"/>
</dbReference>
<comment type="caution">
    <text evidence="1">The sequence shown here is derived from an EMBL/GenBank/DDBJ whole genome shotgun (WGS) entry which is preliminary data.</text>
</comment>
<name>A0ABR8PGM4_9BACL</name>
<evidence type="ECO:0000313" key="1">
    <source>
        <dbReference type="EMBL" id="MBD7907317.1"/>
    </source>
</evidence>
<reference evidence="1 2" key="1">
    <citation type="submission" date="2020-08" db="EMBL/GenBank/DDBJ databases">
        <title>A Genomic Blueprint of the Chicken Gut Microbiome.</title>
        <authorList>
            <person name="Gilroy R."/>
            <person name="Ravi A."/>
            <person name="Getino M."/>
            <person name="Pursley I."/>
            <person name="Horton D.L."/>
            <person name="Alikhan N.-F."/>
            <person name="Baker D."/>
            <person name="Gharbi K."/>
            <person name="Hall N."/>
            <person name="Watson M."/>
            <person name="Adriaenssens E.M."/>
            <person name="Foster-Nyarko E."/>
            <person name="Jarju S."/>
            <person name="Secka A."/>
            <person name="Antonio M."/>
            <person name="Oren A."/>
            <person name="Chaudhuri R."/>
            <person name="La Ragione R.M."/>
            <person name="Hildebrand F."/>
            <person name="Pallen M.J."/>
        </authorList>
    </citation>
    <scope>NUCLEOTIDE SEQUENCE [LARGE SCALE GENOMIC DNA]</scope>
    <source>
        <strain evidence="1 2">Sa3CUA8</strain>
    </source>
</reference>